<comment type="caution">
    <text evidence="1">The sequence shown here is derived from an EMBL/GenBank/DDBJ whole genome shotgun (WGS) entry which is preliminary data.</text>
</comment>
<sequence length="80" mass="9120">ILRNEPTAKDPRAEITREGGSTDDDEEEVHRLKPYHLAKLDESEELKYMLQDSQVRAAIELILSSPSPAEAIHHTRCRDP</sequence>
<feature type="non-terminal residue" evidence="1">
    <location>
        <position position="1"/>
    </location>
</feature>
<feature type="non-terminal residue" evidence="1">
    <location>
        <position position="80"/>
    </location>
</feature>
<dbReference type="EMBL" id="JAMZIH010002589">
    <property type="protein sequence ID" value="KAJ1677346.1"/>
    <property type="molecule type" value="Genomic_DNA"/>
</dbReference>
<reference evidence="1" key="1">
    <citation type="submission" date="2022-06" db="EMBL/GenBank/DDBJ databases">
        <title>Phylogenomic reconstructions and comparative analyses of Kickxellomycotina fungi.</title>
        <authorList>
            <person name="Reynolds N.K."/>
            <person name="Stajich J.E."/>
            <person name="Barry K."/>
            <person name="Grigoriev I.V."/>
            <person name="Crous P."/>
            <person name="Smith M.E."/>
        </authorList>
    </citation>
    <scope>NUCLEOTIDE SEQUENCE</scope>
    <source>
        <strain evidence="1">RSA 2271</strain>
    </source>
</reference>
<organism evidence="1 2">
    <name type="scientific">Spiromyces aspiralis</name>
    <dbReference type="NCBI Taxonomy" id="68401"/>
    <lineage>
        <taxon>Eukaryota</taxon>
        <taxon>Fungi</taxon>
        <taxon>Fungi incertae sedis</taxon>
        <taxon>Zoopagomycota</taxon>
        <taxon>Kickxellomycotina</taxon>
        <taxon>Kickxellomycetes</taxon>
        <taxon>Kickxellales</taxon>
        <taxon>Kickxellaceae</taxon>
        <taxon>Spiromyces</taxon>
    </lineage>
</organism>
<evidence type="ECO:0000313" key="1">
    <source>
        <dbReference type="EMBL" id="KAJ1677346.1"/>
    </source>
</evidence>
<evidence type="ECO:0000313" key="2">
    <source>
        <dbReference type="Proteomes" id="UP001145114"/>
    </source>
</evidence>
<keyword evidence="2" id="KW-1185">Reference proteome</keyword>
<proteinExistence type="predicted"/>
<gene>
    <name evidence="1" type="ORF">EV182_006364</name>
</gene>
<accession>A0ACC1HM03</accession>
<dbReference type="Proteomes" id="UP001145114">
    <property type="component" value="Unassembled WGS sequence"/>
</dbReference>
<protein>
    <submittedName>
        <fullName evidence="1">Uncharacterized protein</fullName>
    </submittedName>
</protein>
<name>A0ACC1HM03_9FUNG</name>